<keyword evidence="12" id="KW-1185">Reference proteome</keyword>
<evidence type="ECO:0000256" key="1">
    <source>
        <dbReference type="ARBA" id="ARBA00022741"/>
    </source>
</evidence>
<dbReference type="PANTHER" id="PTHR11070:SF30">
    <property type="entry name" value="F-BOX DNA HELICASE 1"/>
    <property type="match status" value="1"/>
</dbReference>
<sequence length="593" mass="66500">MEESTITLTTEQRGIVKSNAPYLVVEAFAGASKTFTLVQYALARPYERMLYVAFNKAIQMEAQAKFPPNVQCKTTHSLAFPYTGRLYAHKTGMLRPNDVMRFYSIPVLAATYLVSTVERFIASADRTILADHVPPEVPVASRDLVLKNAIALWEEVKNVDNTQLRMPHDGYLKLFQLSNPDLSAKYQAILFDEFQDANPCTAAIYVNQKCKKVLVGDRHQSIYGFRHAMHAFEMIEGEPERHSLTHSFRFGRGVATVSNHLLKCFKKEERSIIGRGVAELTHARADRTRQYAIICRTNAKVFANAVALLNTKKVHFVGGIDTYPLGKLLDVFQIWNKTPGAITDPFFRAFEDLDELESYAHAVDDKEIMSLMSAVKDYGHNLPGLVANVRAQNCANRDEADVLVMTVHRAKGLEFDQVVLENDFEELLDEHGKFRDMSGDEMAQEVNMLYVGMTRAITALEINQNMRSFLDLWKLHLAGQPFQVGTPIPAGAPPVALKEAEEVIHAAKAGVPAPAAPDPHFIRETAIEKFIVRTARLDEQIIAKELGVPVEEIVASAVKMILETRLCLHYWEKNAAVMGAFQAHFKKRQNAQG</sequence>
<dbReference type="InterPro" id="IPR027417">
    <property type="entry name" value="P-loop_NTPase"/>
</dbReference>
<dbReference type="Gene3D" id="3.40.50.300">
    <property type="entry name" value="P-loop containing nucleotide triphosphate hydrolases"/>
    <property type="match status" value="2"/>
</dbReference>
<dbReference type="Proteomes" id="UP001158049">
    <property type="component" value="Unassembled WGS sequence"/>
</dbReference>
<evidence type="ECO:0000256" key="5">
    <source>
        <dbReference type="ARBA" id="ARBA00023235"/>
    </source>
</evidence>
<comment type="caution">
    <text evidence="11">The sequence shown here is derived from an EMBL/GenBank/DDBJ whole genome shotgun (WGS) entry which is preliminary data.</text>
</comment>
<evidence type="ECO:0000259" key="10">
    <source>
        <dbReference type="Pfam" id="PF13361"/>
    </source>
</evidence>
<evidence type="ECO:0000256" key="8">
    <source>
        <dbReference type="ARBA" id="ARBA00048988"/>
    </source>
</evidence>
<dbReference type="EC" id="5.6.2.4" evidence="7"/>
<comment type="catalytic activity">
    <reaction evidence="6">
        <text>Couples ATP hydrolysis with the unwinding of duplex DNA by translocating in the 3'-5' direction.</text>
        <dbReference type="EC" id="5.6.2.4"/>
    </reaction>
</comment>
<evidence type="ECO:0000313" key="11">
    <source>
        <dbReference type="EMBL" id="SMP80159.1"/>
    </source>
</evidence>
<keyword evidence="1" id="KW-0547">Nucleotide-binding</keyword>
<keyword evidence="5" id="KW-0413">Isomerase</keyword>
<name>A0ABY1QT78_9BURK</name>
<feature type="domain" description="UvrD-like helicase ATP-binding" evidence="9">
    <location>
        <begin position="159"/>
        <end position="229"/>
    </location>
</feature>
<reference evidence="11 12" key="1">
    <citation type="submission" date="2017-05" db="EMBL/GenBank/DDBJ databases">
        <authorList>
            <person name="Varghese N."/>
            <person name="Submissions S."/>
        </authorList>
    </citation>
    <scope>NUCLEOTIDE SEQUENCE [LARGE SCALE GENOMIC DNA]</scope>
    <source>
        <strain evidence="11 12">DSM 26001</strain>
    </source>
</reference>
<dbReference type="GO" id="GO:0004386">
    <property type="term" value="F:helicase activity"/>
    <property type="evidence" value="ECO:0007669"/>
    <property type="project" value="UniProtKB-KW"/>
</dbReference>
<dbReference type="RefSeq" id="WP_283445417.1">
    <property type="nucleotide sequence ID" value="NZ_FXUL01000034.1"/>
</dbReference>
<accession>A0ABY1QT78</accession>
<comment type="catalytic activity">
    <reaction evidence="8">
        <text>ATP + H2O = ADP + phosphate + H(+)</text>
        <dbReference type="Rhea" id="RHEA:13065"/>
        <dbReference type="ChEBI" id="CHEBI:15377"/>
        <dbReference type="ChEBI" id="CHEBI:15378"/>
        <dbReference type="ChEBI" id="CHEBI:30616"/>
        <dbReference type="ChEBI" id="CHEBI:43474"/>
        <dbReference type="ChEBI" id="CHEBI:456216"/>
        <dbReference type="EC" id="5.6.2.4"/>
    </reaction>
</comment>
<keyword evidence="3 11" id="KW-0347">Helicase</keyword>
<feature type="domain" description="UvrD-like helicase C-terminal" evidence="10">
    <location>
        <begin position="389"/>
        <end position="462"/>
    </location>
</feature>
<dbReference type="PANTHER" id="PTHR11070">
    <property type="entry name" value="UVRD / RECB / PCRA DNA HELICASE FAMILY MEMBER"/>
    <property type="match status" value="1"/>
</dbReference>
<proteinExistence type="predicted"/>
<evidence type="ECO:0000313" key="12">
    <source>
        <dbReference type="Proteomes" id="UP001158049"/>
    </source>
</evidence>
<keyword evidence="4" id="KW-0067">ATP-binding</keyword>
<dbReference type="InterPro" id="IPR014016">
    <property type="entry name" value="UvrD-like_ATP-bd"/>
</dbReference>
<protein>
    <recommendedName>
        <fullName evidence="7">DNA 3'-5' helicase</fullName>
        <ecNumber evidence="7">5.6.2.4</ecNumber>
    </recommendedName>
</protein>
<evidence type="ECO:0000256" key="4">
    <source>
        <dbReference type="ARBA" id="ARBA00022840"/>
    </source>
</evidence>
<gene>
    <name evidence="11" type="ORF">SAMN06295970_13427</name>
</gene>
<evidence type="ECO:0000256" key="2">
    <source>
        <dbReference type="ARBA" id="ARBA00022801"/>
    </source>
</evidence>
<organism evidence="11 12">
    <name type="scientific">Noviherbaspirillum suwonense</name>
    <dbReference type="NCBI Taxonomy" id="1224511"/>
    <lineage>
        <taxon>Bacteria</taxon>
        <taxon>Pseudomonadati</taxon>
        <taxon>Pseudomonadota</taxon>
        <taxon>Betaproteobacteria</taxon>
        <taxon>Burkholderiales</taxon>
        <taxon>Oxalobacteraceae</taxon>
        <taxon>Noviherbaspirillum</taxon>
    </lineage>
</organism>
<dbReference type="EMBL" id="FXUL01000034">
    <property type="protein sequence ID" value="SMP80159.1"/>
    <property type="molecule type" value="Genomic_DNA"/>
</dbReference>
<evidence type="ECO:0000259" key="9">
    <source>
        <dbReference type="Pfam" id="PF00580"/>
    </source>
</evidence>
<dbReference type="Pfam" id="PF13361">
    <property type="entry name" value="UvrD_C"/>
    <property type="match status" value="1"/>
</dbReference>
<evidence type="ECO:0000256" key="3">
    <source>
        <dbReference type="ARBA" id="ARBA00022806"/>
    </source>
</evidence>
<evidence type="ECO:0000256" key="7">
    <source>
        <dbReference type="ARBA" id="ARBA00034808"/>
    </source>
</evidence>
<evidence type="ECO:0000256" key="6">
    <source>
        <dbReference type="ARBA" id="ARBA00034617"/>
    </source>
</evidence>
<keyword evidence="2" id="KW-0378">Hydrolase</keyword>
<dbReference type="InterPro" id="IPR014017">
    <property type="entry name" value="DNA_helicase_UvrD-like_C"/>
</dbReference>
<dbReference type="InterPro" id="IPR000212">
    <property type="entry name" value="DNA_helicase_UvrD/REP"/>
</dbReference>
<dbReference type="SUPFAM" id="SSF52540">
    <property type="entry name" value="P-loop containing nucleoside triphosphate hydrolases"/>
    <property type="match status" value="1"/>
</dbReference>
<dbReference type="Pfam" id="PF00580">
    <property type="entry name" value="UvrD-helicase"/>
    <property type="match status" value="1"/>
</dbReference>